<dbReference type="AlphaFoldDB" id="A0A165HSF4"/>
<keyword evidence="1" id="KW-0732">Signal</keyword>
<sequence>MLSLSVITGLLAALSCTAVNAAPTTVPAKRDGYLSGAIATTSVPLTVMTGNLIVPSMTVPAGANPTVLYVGQAFIGLSESTWQNNVFVGVQCFAGLSSGCEVYYEFGPSIPITASPNFTVSSGDLLLVTIDEVPTTGDGQITVINYSTGDQASFSNTGSGLSDLYLAWWMVGSGQGIDFGDVAWTETSAMTRNGSYITPDMAQTTYQMNSHTSVETYSWGAVITYN</sequence>
<evidence type="ECO:0008006" key="4">
    <source>
        <dbReference type="Google" id="ProtNLM"/>
    </source>
</evidence>
<feature type="chain" id="PRO_5007858844" description="Concanavalin A-like lectin/glucanase" evidence="1">
    <location>
        <begin position="22"/>
        <end position="226"/>
    </location>
</feature>
<dbReference type="InterPro" id="IPR013320">
    <property type="entry name" value="ConA-like_dom_sf"/>
</dbReference>
<gene>
    <name evidence="2" type="ORF">CALCODRAFT_493412</name>
</gene>
<evidence type="ECO:0000256" key="1">
    <source>
        <dbReference type="SAM" id="SignalP"/>
    </source>
</evidence>
<accession>A0A165HSF4</accession>
<evidence type="ECO:0000313" key="3">
    <source>
        <dbReference type="Proteomes" id="UP000076842"/>
    </source>
</evidence>
<protein>
    <recommendedName>
        <fullName evidence="4">Concanavalin A-like lectin/glucanase</fullName>
    </recommendedName>
</protein>
<keyword evidence="3" id="KW-1185">Reference proteome</keyword>
<dbReference type="Pfam" id="PF01828">
    <property type="entry name" value="Peptidase_A4"/>
    <property type="match status" value="1"/>
</dbReference>
<dbReference type="GO" id="GO:0006508">
    <property type="term" value="P:proteolysis"/>
    <property type="evidence" value="ECO:0007669"/>
    <property type="project" value="InterPro"/>
</dbReference>
<name>A0A165HSF4_9BASI</name>
<dbReference type="GO" id="GO:0070007">
    <property type="term" value="F:glutamic-type endopeptidase activity"/>
    <property type="evidence" value="ECO:0007669"/>
    <property type="project" value="InterPro"/>
</dbReference>
<proteinExistence type="predicted"/>
<dbReference type="InterPro" id="IPR000250">
    <property type="entry name" value="Peptidase_G1"/>
</dbReference>
<dbReference type="InParanoid" id="A0A165HSF4"/>
<feature type="signal peptide" evidence="1">
    <location>
        <begin position="1"/>
        <end position="21"/>
    </location>
</feature>
<reference evidence="2 3" key="1">
    <citation type="journal article" date="2016" name="Mol. Biol. Evol.">
        <title>Comparative Genomics of Early-Diverging Mushroom-Forming Fungi Provides Insights into the Origins of Lignocellulose Decay Capabilities.</title>
        <authorList>
            <person name="Nagy L.G."/>
            <person name="Riley R."/>
            <person name="Tritt A."/>
            <person name="Adam C."/>
            <person name="Daum C."/>
            <person name="Floudas D."/>
            <person name="Sun H."/>
            <person name="Yadav J.S."/>
            <person name="Pangilinan J."/>
            <person name="Larsson K.H."/>
            <person name="Matsuura K."/>
            <person name="Barry K."/>
            <person name="Labutti K."/>
            <person name="Kuo R."/>
            <person name="Ohm R.A."/>
            <person name="Bhattacharya S.S."/>
            <person name="Shirouzu T."/>
            <person name="Yoshinaga Y."/>
            <person name="Martin F.M."/>
            <person name="Grigoriev I.V."/>
            <person name="Hibbett D.S."/>
        </authorList>
    </citation>
    <scope>NUCLEOTIDE SEQUENCE [LARGE SCALE GENOMIC DNA]</scope>
    <source>
        <strain evidence="2 3">HHB12733</strain>
    </source>
</reference>
<dbReference type="EMBL" id="KV423938">
    <property type="protein sequence ID" value="KZT59683.1"/>
    <property type="molecule type" value="Genomic_DNA"/>
</dbReference>
<dbReference type="SUPFAM" id="SSF49899">
    <property type="entry name" value="Concanavalin A-like lectins/glucanases"/>
    <property type="match status" value="1"/>
</dbReference>
<organism evidence="2 3">
    <name type="scientific">Calocera cornea HHB12733</name>
    <dbReference type="NCBI Taxonomy" id="1353952"/>
    <lineage>
        <taxon>Eukaryota</taxon>
        <taxon>Fungi</taxon>
        <taxon>Dikarya</taxon>
        <taxon>Basidiomycota</taxon>
        <taxon>Agaricomycotina</taxon>
        <taxon>Dacrymycetes</taxon>
        <taxon>Dacrymycetales</taxon>
        <taxon>Dacrymycetaceae</taxon>
        <taxon>Calocera</taxon>
    </lineage>
</organism>
<evidence type="ECO:0000313" key="2">
    <source>
        <dbReference type="EMBL" id="KZT59683.1"/>
    </source>
</evidence>
<dbReference type="Proteomes" id="UP000076842">
    <property type="component" value="Unassembled WGS sequence"/>
</dbReference>